<gene>
    <name evidence="1" type="ORF">EG240_13685</name>
</gene>
<reference evidence="1 2" key="1">
    <citation type="submission" date="2018-11" db="EMBL/GenBank/DDBJ databases">
        <title>Flavobacterium sp. nov., YIM 102701-2 draft genome.</title>
        <authorList>
            <person name="Li G."/>
            <person name="Jiang Y."/>
        </authorList>
    </citation>
    <scope>NUCLEOTIDE SEQUENCE [LARGE SCALE GENOMIC DNA]</scope>
    <source>
        <strain evidence="1 2">YIM 102701-2</strain>
    </source>
</reference>
<organism evidence="1 2">
    <name type="scientific">Paenimyroides tangerinum</name>
    <dbReference type="NCBI Taxonomy" id="2488728"/>
    <lineage>
        <taxon>Bacteria</taxon>
        <taxon>Pseudomonadati</taxon>
        <taxon>Bacteroidota</taxon>
        <taxon>Flavobacteriia</taxon>
        <taxon>Flavobacteriales</taxon>
        <taxon>Flavobacteriaceae</taxon>
        <taxon>Paenimyroides</taxon>
    </lineage>
</organism>
<dbReference type="EMBL" id="RQVQ01000040">
    <property type="protein sequence ID" value="RRJ88460.1"/>
    <property type="molecule type" value="Genomic_DNA"/>
</dbReference>
<evidence type="ECO:0000313" key="2">
    <source>
        <dbReference type="Proteomes" id="UP000275719"/>
    </source>
</evidence>
<dbReference type="RefSeq" id="WP_125019923.1">
    <property type="nucleotide sequence ID" value="NZ_RQVQ01000040.1"/>
</dbReference>
<dbReference type="OrthoDB" id="1361941at2"/>
<accession>A0A3P3W0F2</accession>
<dbReference type="Proteomes" id="UP000275719">
    <property type="component" value="Unassembled WGS sequence"/>
</dbReference>
<protein>
    <submittedName>
        <fullName evidence="1">Uncharacterized protein</fullName>
    </submittedName>
</protein>
<evidence type="ECO:0000313" key="1">
    <source>
        <dbReference type="EMBL" id="RRJ88460.1"/>
    </source>
</evidence>
<dbReference type="AlphaFoldDB" id="A0A3P3W0F2"/>
<comment type="caution">
    <text evidence="1">The sequence shown here is derived from an EMBL/GenBank/DDBJ whole genome shotgun (WGS) entry which is preliminary data.</text>
</comment>
<keyword evidence="2" id="KW-1185">Reference proteome</keyword>
<proteinExistence type="predicted"/>
<name>A0A3P3W0F2_9FLAO</name>
<sequence length="119" mass="13621">MESQNIEDLIALDLQTFLNLKANNNNISIDDALEIAAYVSANFMRIIYAKNKSIEKHEINGIFGIVSNYYNSFFDGQITEEEFKDMANKSTQLLQNTSFDEMSKAFFNKIITESESDKI</sequence>